<evidence type="ECO:0000313" key="16">
    <source>
        <dbReference type="EMBL" id="BBZ26186.1"/>
    </source>
</evidence>
<feature type="region of interest" description="Disordered" evidence="11">
    <location>
        <begin position="458"/>
        <end position="486"/>
    </location>
</feature>
<keyword evidence="17" id="KW-1185">Reference proteome</keyword>
<reference evidence="16 17" key="1">
    <citation type="journal article" date="2019" name="Emerg. Microbes Infect.">
        <title>Comprehensive subspecies identification of 175 nontuberculous mycobacteria species based on 7547 genomic profiles.</title>
        <authorList>
            <person name="Matsumoto Y."/>
            <person name="Kinjo T."/>
            <person name="Motooka D."/>
            <person name="Nabeya D."/>
            <person name="Jung N."/>
            <person name="Uechi K."/>
            <person name="Horii T."/>
            <person name="Iida T."/>
            <person name="Fujita J."/>
            <person name="Nakamura S."/>
        </authorList>
    </citation>
    <scope>NUCLEOTIDE SEQUENCE [LARGE SCALE GENOMIC DNA]</scope>
    <source>
        <strain evidence="16 17">JCM 13574</strain>
    </source>
</reference>
<feature type="domain" description="HAMP" evidence="15">
    <location>
        <begin position="158"/>
        <end position="209"/>
    </location>
</feature>
<dbReference type="GO" id="GO:0005886">
    <property type="term" value="C:plasma membrane"/>
    <property type="evidence" value="ECO:0007669"/>
    <property type="project" value="UniProtKB-SubCell"/>
</dbReference>
<dbReference type="InterPro" id="IPR003661">
    <property type="entry name" value="HisK_dim/P_dom"/>
</dbReference>
<evidence type="ECO:0000256" key="10">
    <source>
        <dbReference type="ARBA" id="ARBA00023136"/>
    </source>
</evidence>
<evidence type="ECO:0000256" key="4">
    <source>
        <dbReference type="ARBA" id="ARBA00022553"/>
    </source>
</evidence>
<evidence type="ECO:0000256" key="9">
    <source>
        <dbReference type="ARBA" id="ARBA00023012"/>
    </source>
</evidence>
<evidence type="ECO:0000256" key="11">
    <source>
        <dbReference type="SAM" id="MobiDB-lite"/>
    </source>
</evidence>
<dbReference type="Gene3D" id="1.10.287.130">
    <property type="match status" value="1"/>
</dbReference>
<evidence type="ECO:0000313" key="17">
    <source>
        <dbReference type="Proteomes" id="UP000466517"/>
    </source>
</evidence>
<keyword evidence="13" id="KW-0732">Signal</keyword>
<dbReference type="InterPro" id="IPR003660">
    <property type="entry name" value="HAMP_dom"/>
</dbReference>
<dbReference type="RefSeq" id="WP_163732024.1">
    <property type="nucleotide sequence ID" value="NZ_AP022610.1"/>
</dbReference>
<sequence>MRRPRFGRSASLRTRVALAAAAAAAAVVAVFTVLTSVVLASNDAAQLDRRLDAIIDASVYDQTNGVLQTGRSKTTGQVVFQRGFQLPSLPPGTQTVTVNGIEYRVRTIPVNQQGGPLLMSVGIRADSILLNRARIPLYSTVGVITVLFAGGLGWVLAGPAIRPLRRLTEQTMRLGKGSDRMTAVRGAREAEELSDAMADMLARLAEAQLATTNSLQAAQDFAANAAHELRTPLTAMRADLDTLRIHDLPAEERDEVVGDLARAQRRVEAIITALGQLASGQLAQAEDRELIDVTDMLDRVARENGRMGNRSDAVEIVVQSDEALGTIWGWPGGLRLAVDNLVRNAAAHGGATRIVLTAHRHPSADGSGEALSIVVDDNGRGLPADEHDFVMGRFARGSTAAAGGSGLGLALVAQQAALHRGGIELSDGPLGGLRATLTVSTAPEPEPGVDPVESVRGFFGGEPGPLRRGANRVAEWRSKGRPPPRS</sequence>
<keyword evidence="8 12" id="KW-1133">Transmembrane helix</keyword>
<dbReference type="PROSITE" id="PS50109">
    <property type="entry name" value="HIS_KIN"/>
    <property type="match status" value="1"/>
</dbReference>
<dbReference type="SUPFAM" id="SSF55874">
    <property type="entry name" value="ATPase domain of HSP90 chaperone/DNA topoisomerase II/histidine kinase"/>
    <property type="match status" value="1"/>
</dbReference>
<keyword evidence="9" id="KW-0902">Two-component regulatory system</keyword>
<dbReference type="PROSITE" id="PS50885">
    <property type="entry name" value="HAMP"/>
    <property type="match status" value="1"/>
</dbReference>
<dbReference type="InterPro" id="IPR003594">
    <property type="entry name" value="HATPase_dom"/>
</dbReference>
<keyword evidence="6 12" id="KW-0812">Transmembrane</keyword>
<evidence type="ECO:0000256" key="2">
    <source>
        <dbReference type="ARBA" id="ARBA00004236"/>
    </source>
</evidence>
<keyword evidence="7 16" id="KW-0418">Kinase</keyword>
<dbReference type="EC" id="2.7.13.3" evidence="3"/>
<evidence type="ECO:0000256" key="6">
    <source>
        <dbReference type="ARBA" id="ARBA00022692"/>
    </source>
</evidence>
<dbReference type="KEGG" id="mmag:MMAD_04810"/>
<comment type="catalytic activity">
    <reaction evidence="1">
        <text>ATP + protein L-histidine = ADP + protein N-phospho-L-histidine.</text>
        <dbReference type="EC" id="2.7.13.3"/>
    </reaction>
</comment>
<keyword evidence="10 12" id="KW-0472">Membrane</keyword>
<gene>
    <name evidence="16" type="ORF">MMAD_04810</name>
</gene>
<keyword evidence="4" id="KW-0597">Phosphoprotein</keyword>
<dbReference type="GO" id="GO:0000155">
    <property type="term" value="F:phosphorelay sensor kinase activity"/>
    <property type="evidence" value="ECO:0007669"/>
    <property type="project" value="InterPro"/>
</dbReference>
<dbReference type="Gene3D" id="6.10.340.10">
    <property type="match status" value="1"/>
</dbReference>
<organism evidence="16 17">
    <name type="scientific">Mycolicibacterium madagascariense</name>
    <dbReference type="NCBI Taxonomy" id="212765"/>
    <lineage>
        <taxon>Bacteria</taxon>
        <taxon>Bacillati</taxon>
        <taxon>Actinomycetota</taxon>
        <taxon>Actinomycetes</taxon>
        <taxon>Mycobacteriales</taxon>
        <taxon>Mycobacteriaceae</taxon>
        <taxon>Mycolicibacterium</taxon>
    </lineage>
</organism>
<dbReference type="CDD" id="cd06225">
    <property type="entry name" value="HAMP"/>
    <property type="match status" value="1"/>
</dbReference>
<evidence type="ECO:0000256" key="13">
    <source>
        <dbReference type="SAM" id="SignalP"/>
    </source>
</evidence>
<dbReference type="Gene3D" id="3.30.565.10">
    <property type="entry name" value="Histidine kinase-like ATPase, C-terminal domain"/>
    <property type="match status" value="1"/>
</dbReference>
<dbReference type="SMART" id="SM00388">
    <property type="entry name" value="HisKA"/>
    <property type="match status" value="1"/>
</dbReference>
<evidence type="ECO:0000259" key="15">
    <source>
        <dbReference type="PROSITE" id="PS50885"/>
    </source>
</evidence>
<dbReference type="InterPro" id="IPR036097">
    <property type="entry name" value="HisK_dim/P_sf"/>
</dbReference>
<feature type="transmembrane region" description="Helical" evidence="12">
    <location>
        <begin position="137"/>
        <end position="157"/>
    </location>
</feature>
<dbReference type="PANTHER" id="PTHR45436">
    <property type="entry name" value="SENSOR HISTIDINE KINASE YKOH"/>
    <property type="match status" value="1"/>
</dbReference>
<dbReference type="Pfam" id="PF02518">
    <property type="entry name" value="HATPase_c"/>
    <property type="match status" value="1"/>
</dbReference>
<feature type="domain" description="Histidine kinase" evidence="14">
    <location>
        <begin position="224"/>
        <end position="443"/>
    </location>
</feature>
<dbReference type="InterPro" id="IPR050428">
    <property type="entry name" value="TCS_sensor_his_kinase"/>
</dbReference>
<dbReference type="SMART" id="SM00387">
    <property type="entry name" value="HATPase_c"/>
    <property type="match status" value="1"/>
</dbReference>
<dbReference type="Pfam" id="PF00512">
    <property type="entry name" value="HisKA"/>
    <property type="match status" value="1"/>
</dbReference>
<evidence type="ECO:0000256" key="12">
    <source>
        <dbReference type="SAM" id="Phobius"/>
    </source>
</evidence>
<protein>
    <recommendedName>
        <fullName evidence="3">histidine kinase</fullName>
        <ecNumber evidence="3">2.7.13.3</ecNumber>
    </recommendedName>
</protein>
<evidence type="ECO:0000256" key="1">
    <source>
        <dbReference type="ARBA" id="ARBA00000085"/>
    </source>
</evidence>
<dbReference type="PRINTS" id="PR00344">
    <property type="entry name" value="BCTRLSENSOR"/>
</dbReference>
<evidence type="ECO:0000256" key="7">
    <source>
        <dbReference type="ARBA" id="ARBA00022777"/>
    </source>
</evidence>
<dbReference type="InterPro" id="IPR004358">
    <property type="entry name" value="Sig_transdc_His_kin-like_C"/>
</dbReference>
<accession>A0A7I7X925</accession>
<evidence type="ECO:0000259" key="14">
    <source>
        <dbReference type="PROSITE" id="PS50109"/>
    </source>
</evidence>
<evidence type="ECO:0000256" key="5">
    <source>
        <dbReference type="ARBA" id="ARBA00022679"/>
    </source>
</evidence>
<comment type="subcellular location">
    <subcellularLocation>
        <location evidence="2">Cell membrane</location>
    </subcellularLocation>
</comment>
<keyword evidence="5" id="KW-0808">Transferase</keyword>
<evidence type="ECO:0000256" key="3">
    <source>
        <dbReference type="ARBA" id="ARBA00012438"/>
    </source>
</evidence>
<dbReference type="InterPro" id="IPR036890">
    <property type="entry name" value="HATPase_C_sf"/>
</dbReference>
<proteinExistence type="predicted"/>
<dbReference type="SUPFAM" id="SSF47384">
    <property type="entry name" value="Homodimeric domain of signal transducing histidine kinase"/>
    <property type="match status" value="1"/>
</dbReference>
<name>A0A7I7X925_9MYCO</name>
<dbReference type="AlphaFoldDB" id="A0A7I7X925"/>
<dbReference type="Proteomes" id="UP000466517">
    <property type="component" value="Chromosome"/>
</dbReference>
<dbReference type="EMBL" id="AP022610">
    <property type="protein sequence ID" value="BBZ26186.1"/>
    <property type="molecule type" value="Genomic_DNA"/>
</dbReference>
<evidence type="ECO:0000256" key="8">
    <source>
        <dbReference type="ARBA" id="ARBA00022989"/>
    </source>
</evidence>
<dbReference type="InterPro" id="IPR005467">
    <property type="entry name" value="His_kinase_dom"/>
</dbReference>
<dbReference type="PANTHER" id="PTHR45436:SF5">
    <property type="entry name" value="SENSOR HISTIDINE KINASE TRCS"/>
    <property type="match status" value="1"/>
</dbReference>
<dbReference type="CDD" id="cd00082">
    <property type="entry name" value="HisKA"/>
    <property type="match status" value="1"/>
</dbReference>
<feature type="chain" id="PRO_5038489228" description="histidine kinase" evidence="13">
    <location>
        <begin position="26"/>
        <end position="486"/>
    </location>
</feature>
<feature type="signal peptide" evidence="13">
    <location>
        <begin position="1"/>
        <end position="25"/>
    </location>
</feature>